<proteinExistence type="inferred from homology"/>
<dbReference type="AlphaFoldDB" id="A0A146G662"/>
<protein>
    <submittedName>
        <fullName evidence="6">NlpC/P60 family protein</fullName>
    </submittedName>
</protein>
<keyword evidence="4" id="KW-0788">Thiol protease</keyword>
<dbReference type="Gene3D" id="3.90.1720.10">
    <property type="entry name" value="endopeptidase domain like (from Nostoc punctiforme)"/>
    <property type="match status" value="1"/>
</dbReference>
<name>A0A146G662_TERSA</name>
<gene>
    <name evidence="6" type="ORF">TSACC_21661</name>
</gene>
<dbReference type="Proteomes" id="UP000076023">
    <property type="component" value="Unassembled WGS sequence"/>
</dbReference>
<evidence type="ECO:0000256" key="3">
    <source>
        <dbReference type="ARBA" id="ARBA00022801"/>
    </source>
</evidence>
<keyword evidence="2" id="KW-0645">Protease</keyword>
<comment type="caution">
    <text evidence="6">The sequence shown here is derived from an EMBL/GenBank/DDBJ whole genome shotgun (WGS) entry which is preliminary data.</text>
</comment>
<feature type="domain" description="NlpC/P60" evidence="5">
    <location>
        <begin position="1"/>
        <end position="130"/>
    </location>
</feature>
<dbReference type="InParanoid" id="A0A146G662"/>
<reference evidence="7" key="1">
    <citation type="journal article" date="2017" name="Genome Announc.">
        <title>Draft Genome Sequence of Terrimicrobium sacchariphilum NM-5T, a Facultative Anaerobic Soil Bacterium of the Class Spartobacteria.</title>
        <authorList>
            <person name="Qiu Y.L."/>
            <person name="Tourlousse D.M."/>
            <person name="Matsuura N."/>
            <person name="Ohashi A."/>
            <person name="Sekiguchi Y."/>
        </authorList>
    </citation>
    <scope>NUCLEOTIDE SEQUENCE [LARGE SCALE GENOMIC DNA]</scope>
    <source>
        <strain evidence="7">NM-5</strain>
    </source>
</reference>
<dbReference type="InterPro" id="IPR000064">
    <property type="entry name" value="NLP_P60_dom"/>
</dbReference>
<evidence type="ECO:0000256" key="4">
    <source>
        <dbReference type="ARBA" id="ARBA00022807"/>
    </source>
</evidence>
<dbReference type="EMBL" id="BDCO01000002">
    <property type="protein sequence ID" value="GAT33249.1"/>
    <property type="molecule type" value="Genomic_DNA"/>
</dbReference>
<evidence type="ECO:0000313" key="7">
    <source>
        <dbReference type="Proteomes" id="UP000076023"/>
    </source>
</evidence>
<dbReference type="InterPro" id="IPR038765">
    <property type="entry name" value="Papain-like_cys_pep_sf"/>
</dbReference>
<evidence type="ECO:0000313" key="6">
    <source>
        <dbReference type="EMBL" id="GAT33249.1"/>
    </source>
</evidence>
<dbReference type="Pfam" id="PF00877">
    <property type="entry name" value="NLPC_P60"/>
    <property type="match status" value="1"/>
</dbReference>
<keyword evidence="3" id="KW-0378">Hydrolase</keyword>
<accession>A0A146G662</accession>
<dbReference type="STRING" id="690879.TSACC_21661"/>
<evidence type="ECO:0000259" key="5">
    <source>
        <dbReference type="PROSITE" id="PS51935"/>
    </source>
</evidence>
<sequence>MDCSGAVYYVLRQNGIKEPPRSSAAQYEWARKAGTFHPVTGTDLSAPEFADLKPGDLLFWNGTYNAGKDLPATHAMFYLGKAKSDGLPLMVGSSDGRRYRDKRRDGVSVFDFRLPKPGSKSRFIGYARIPGLQ</sequence>
<organism evidence="6 7">
    <name type="scientific">Terrimicrobium sacchariphilum</name>
    <dbReference type="NCBI Taxonomy" id="690879"/>
    <lineage>
        <taxon>Bacteria</taxon>
        <taxon>Pseudomonadati</taxon>
        <taxon>Verrucomicrobiota</taxon>
        <taxon>Terrimicrobiia</taxon>
        <taxon>Terrimicrobiales</taxon>
        <taxon>Terrimicrobiaceae</taxon>
        <taxon>Terrimicrobium</taxon>
    </lineage>
</organism>
<keyword evidence="7" id="KW-1185">Reference proteome</keyword>
<evidence type="ECO:0000256" key="1">
    <source>
        <dbReference type="ARBA" id="ARBA00007074"/>
    </source>
</evidence>
<evidence type="ECO:0000256" key="2">
    <source>
        <dbReference type="ARBA" id="ARBA00022670"/>
    </source>
</evidence>
<comment type="similarity">
    <text evidence="1">Belongs to the peptidase C40 family.</text>
</comment>
<dbReference type="GO" id="GO:0008234">
    <property type="term" value="F:cysteine-type peptidase activity"/>
    <property type="evidence" value="ECO:0007669"/>
    <property type="project" value="UniProtKB-KW"/>
</dbReference>
<dbReference type="SUPFAM" id="SSF54001">
    <property type="entry name" value="Cysteine proteinases"/>
    <property type="match status" value="1"/>
</dbReference>
<dbReference type="GO" id="GO:0006508">
    <property type="term" value="P:proteolysis"/>
    <property type="evidence" value="ECO:0007669"/>
    <property type="project" value="UniProtKB-KW"/>
</dbReference>
<dbReference type="PROSITE" id="PS51935">
    <property type="entry name" value="NLPC_P60"/>
    <property type="match status" value="1"/>
</dbReference>